<dbReference type="KEGG" id="cre:CHLRE_01g054350v5"/>
<name>A8HNR1_CHLRE</name>
<keyword evidence="2" id="KW-1185">Reference proteome</keyword>
<gene>
    <name evidence="1" type="ORF">CHLRE_01g054350v5</name>
</gene>
<dbReference type="EMBL" id="CM008962">
    <property type="protein sequence ID" value="PNW89005.1"/>
    <property type="molecule type" value="Genomic_DNA"/>
</dbReference>
<dbReference type="OrthoDB" id="554215at2759"/>
<dbReference type="InParanoid" id="A8HNR1"/>
<dbReference type="RefSeq" id="XP_001689809.1">
    <property type="nucleotide sequence ID" value="XM_001689757.2"/>
</dbReference>
<dbReference type="AlphaFoldDB" id="A8HNR1"/>
<protein>
    <recommendedName>
        <fullName evidence="3">GIY-YIG domain-containing protein</fullName>
    </recommendedName>
</protein>
<evidence type="ECO:0000313" key="2">
    <source>
        <dbReference type="Proteomes" id="UP000006906"/>
    </source>
</evidence>
<dbReference type="Gramene" id="PNW89005">
    <property type="protein sequence ID" value="PNW89005"/>
    <property type="gene ID" value="CHLRE_01g054350v5"/>
</dbReference>
<accession>A8HNR1</accession>
<sequence length="145" mass="15771">MPLAEGEPSLAGKPDWQPLLSASVPHSSGVYWIGLRRDGKVVPLYHGQASHLDERVADHRRALEGRGPDTPGVYWGLFLAAQVGAVVVRWEETVEPKEAEARELSSRNYAFNCNANGGYRIKAGLQAVGISPAEVQEAWAKLAKL</sequence>
<dbReference type="HOGENOM" id="CLU_1789608_0_0_1"/>
<evidence type="ECO:0008006" key="3">
    <source>
        <dbReference type="Google" id="ProtNLM"/>
    </source>
</evidence>
<proteinExistence type="predicted"/>
<dbReference type="PaxDb" id="3055-EDP09547"/>
<reference evidence="1 2" key="1">
    <citation type="journal article" date="2007" name="Science">
        <title>The Chlamydomonas genome reveals the evolution of key animal and plant functions.</title>
        <authorList>
            <person name="Merchant S.S."/>
            <person name="Prochnik S.E."/>
            <person name="Vallon O."/>
            <person name="Harris E.H."/>
            <person name="Karpowicz S.J."/>
            <person name="Witman G.B."/>
            <person name="Terry A."/>
            <person name="Salamov A."/>
            <person name="Fritz-Laylin L.K."/>
            <person name="Marechal-Drouard L."/>
            <person name="Marshall W.F."/>
            <person name="Qu L.H."/>
            <person name="Nelson D.R."/>
            <person name="Sanderfoot A.A."/>
            <person name="Spalding M.H."/>
            <person name="Kapitonov V.V."/>
            <person name="Ren Q."/>
            <person name="Ferris P."/>
            <person name="Lindquist E."/>
            <person name="Shapiro H."/>
            <person name="Lucas S.M."/>
            <person name="Grimwood J."/>
            <person name="Schmutz J."/>
            <person name="Cardol P."/>
            <person name="Cerutti H."/>
            <person name="Chanfreau G."/>
            <person name="Chen C.L."/>
            <person name="Cognat V."/>
            <person name="Croft M.T."/>
            <person name="Dent R."/>
            <person name="Dutcher S."/>
            <person name="Fernandez E."/>
            <person name="Fukuzawa H."/>
            <person name="Gonzalez-Ballester D."/>
            <person name="Gonzalez-Halphen D."/>
            <person name="Hallmann A."/>
            <person name="Hanikenne M."/>
            <person name="Hippler M."/>
            <person name="Inwood W."/>
            <person name="Jabbari K."/>
            <person name="Kalanon M."/>
            <person name="Kuras R."/>
            <person name="Lefebvre P.A."/>
            <person name="Lemaire S.D."/>
            <person name="Lobanov A.V."/>
            <person name="Lohr M."/>
            <person name="Manuell A."/>
            <person name="Meier I."/>
            <person name="Mets L."/>
            <person name="Mittag M."/>
            <person name="Mittelmeier T."/>
            <person name="Moroney J.V."/>
            <person name="Moseley J."/>
            <person name="Napoli C."/>
            <person name="Nedelcu A.M."/>
            <person name="Niyogi K."/>
            <person name="Novoselov S.V."/>
            <person name="Paulsen I.T."/>
            <person name="Pazour G."/>
            <person name="Purton S."/>
            <person name="Ral J.P."/>
            <person name="Riano-Pachon D.M."/>
            <person name="Riekhof W."/>
            <person name="Rymarquis L."/>
            <person name="Schroda M."/>
            <person name="Stern D."/>
            <person name="Umen J."/>
            <person name="Willows R."/>
            <person name="Wilson N."/>
            <person name="Zimmer S.L."/>
            <person name="Allmer J."/>
            <person name="Balk J."/>
            <person name="Bisova K."/>
            <person name="Chen C.J."/>
            <person name="Elias M."/>
            <person name="Gendler K."/>
            <person name="Hauser C."/>
            <person name="Lamb M.R."/>
            <person name="Ledford H."/>
            <person name="Long J.C."/>
            <person name="Minagawa J."/>
            <person name="Page M.D."/>
            <person name="Pan J."/>
            <person name="Pootakham W."/>
            <person name="Roje S."/>
            <person name="Rose A."/>
            <person name="Stahlberg E."/>
            <person name="Terauchi A.M."/>
            <person name="Yang P."/>
            <person name="Ball S."/>
            <person name="Bowler C."/>
            <person name="Dieckmann C.L."/>
            <person name="Gladyshev V.N."/>
            <person name="Green P."/>
            <person name="Jorgensen R."/>
            <person name="Mayfield S."/>
            <person name="Mueller-Roeber B."/>
            <person name="Rajamani S."/>
            <person name="Sayre R.T."/>
            <person name="Brokstein P."/>
            <person name="Dubchak I."/>
            <person name="Goodstein D."/>
            <person name="Hornick L."/>
            <person name="Huang Y.W."/>
            <person name="Jhaveri J."/>
            <person name="Luo Y."/>
            <person name="Martinez D."/>
            <person name="Ngau W.C."/>
            <person name="Otillar B."/>
            <person name="Poliakov A."/>
            <person name="Porter A."/>
            <person name="Szajkowski L."/>
            <person name="Werner G."/>
            <person name="Zhou K."/>
            <person name="Grigoriev I.V."/>
            <person name="Rokhsar D.S."/>
            <person name="Grossman A.R."/>
        </authorList>
    </citation>
    <scope>NUCLEOTIDE SEQUENCE [LARGE SCALE GENOMIC DNA]</scope>
    <source>
        <strain evidence="2">CC-503</strain>
    </source>
</reference>
<evidence type="ECO:0000313" key="1">
    <source>
        <dbReference type="EMBL" id="PNW89005.1"/>
    </source>
</evidence>
<dbReference type="Proteomes" id="UP000006906">
    <property type="component" value="Chromosome 1"/>
</dbReference>
<organism evidence="1 2">
    <name type="scientific">Chlamydomonas reinhardtii</name>
    <name type="common">Chlamydomonas smithii</name>
    <dbReference type="NCBI Taxonomy" id="3055"/>
    <lineage>
        <taxon>Eukaryota</taxon>
        <taxon>Viridiplantae</taxon>
        <taxon>Chlorophyta</taxon>
        <taxon>core chlorophytes</taxon>
        <taxon>Chlorophyceae</taxon>
        <taxon>CS clade</taxon>
        <taxon>Chlamydomonadales</taxon>
        <taxon>Chlamydomonadaceae</taxon>
        <taxon>Chlamydomonas</taxon>
    </lineage>
</organism>
<dbReference type="GeneID" id="5715811"/>